<dbReference type="Gene3D" id="1.10.10.60">
    <property type="entry name" value="Homeodomain-like"/>
    <property type="match status" value="2"/>
</dbReference>
<dbReference type="InterPro" id="IPR018060">
    <property type="entry name" value="HTH_AraC"/>
</dbReference>
<dbReference type="Pfam" id="PF12833">
    <property type="entry name" value="HTH_18"/>
    <property type="match status" value="1"/>
</dbReference>
<reference evidence="5 6" key="1">
    <citation type="submission" date="2021-03" db="EMBL/GenBank/DDBJ databases">
        <title>Genomic Encyclopedia of Type Strains, Phase IV (KMG-IV): sequencing the most valuable type-strain genomes for metagenomic binning, comparative biology and taxonomic classification.</title>
        <authorList>
            <person name="Goeker M."/>
        </authorList>
    </citation>
    <scope>NUCLEOTIDE SEQUENCE [LARGE SCALE GENOMIC DNA]</scope>
    <source>
        <strain evidence="5 6">DSM 26048</strain>
    </source>
</reference>
<evidence type="ECO:0000256" key="2">
    <source>
        <dbReference type="ARBA" id="ARBA00023125"/>
    </source>
</evidence>
<comment type="caution">
    <text evidence="5">The sequence shown here is derived from an EMBL/GenBank/DDBJ whole genome shotgun (WGS) entry which is preliminary data.</text>
</comment>
<dbReference type="PANTHER" id="PTHR43280">
    <property type="entry name" value="ARAC-FAMILY TRANSCRIPTIONAL REGULATOR"/>
    <property type="match status" value="1"/>
</dbReference>
<dbReference type="EMBL" id="JAGGLB010000013">
    <property type="protein sequence ID" value="MBP1992283.1"/>
    <property type="molecule type" value="Genomic_DNA"/>
</dbReference>
<dbReference type="SMART" id="SM00342">
    <property type="entry name" value="HTH_ARAC"/>
    <property type="match status" value="1"/>
</dbReference>
<name>A0ABS4IXJ2_9BACL</name>
<keyword evidence="2" id="KW-0238">DNA-binding</keyword>
<evidence type="ECO:0000313" key="5">
    <source>
        <dbReference type="EMBL" id="MBP1992283.1"/>
    </source>
</evidence>
<keyword evidence="3" id="KW-0804">Transcription</keyword>
<keyword evidence="6" id="KW-1185">Reference proteome</keyword>
<dbReference type="SUPFAM" id="SSF46689">
    <property type="entry name" value="Homeodomain-like"/>
    <property type="match status" value="2"/>
</dbReference>
<dbReference type="RefSeq" id="WP_209973157.1">
    <property type="nucleotide sequence ID" value="NZ_JAGGLB010000013.1"/>
</dbReference>
<proteinExistence type="predicted"/>
<keyword evidence="1" id="KW-0805">Transcription regulation</keyword>
<protein>
    <submittedName>
        <fullName evidence="5">AraC-like DNA-binding protein</fullName>
    </submittedName>
</protein>
<evidence type="ECO:0000256" key="1">
    <source>
        <dbReference type="ARBA" id="ARBA00023015"/>
    </source>
</evidence>
<accession>A0ABS4IXJ2</accession>
<feature type="domain" description="HTH araC/xylS-type" evidence="4">
    <location>
        <begin position="181"/>
        <end position="279"/>
    </location>
</feature>
<sequence>MYPWGDYPDHVIKLDFLDVGTGQIHSGYIHEKTVPFVILAQATSGVYEVTSPLGTVIAAEGEVFLTPANIPLKILHTNTPSTTLMTYRFIHINFTLFESIDIFSIFSLPLKTTKEKGRQIGEMIDELYRLKVENTGNTTKSPLSIIVKSNEIAYRLLNVLLEISKPLEESLFDLQAYQAVAPVIMYIREHIGEPITLGDLMRQLPLSRSSFFQIFKQHFNKTPMDYVKFVRLNEGYRKLCSTEKSVAKIAEETGFSNPFHFSREFKKSFQKSPLQIRSMHKELFGSIHSF</sequence>
<gene>
    <name evidence="5" type="ORF">J2Z66_003891</name>
</gene>
<dbReference type="InterPro" id="IPR009057">
    <property type="entry name" value="Homeodomain-like_sf"/>
</dbReference>
<dbReference type="Proteomes" id="UP001519287">
    <property type="component" value="Unassembled WGS sequence"/>
</dbReference>
<evidence type="ECO:0000313" key="6">
    <source>
        <dbReference type="Proteomes" id="UP001519287"/>
    </source>
</evidence>
<evidence type="ECO:0000256" key="3">
    <source>
        <dbReference type="ARBA" id="ARBA00023163"/>
    </source>
</evidence>
<dbReference type="PANTHER" id="PTHR43280:SF28">
    <property type="entry name" value="HTH-TYPE TRANSCRIPTIONAL ACTIVATOR RHAS"/>
    <property type="match status" value="1"/>
</dbReference>
<evidence type="ECO:0000259" key="4">
    <source>
        <dbReference type="PROSITE" id="PS01124"/>
    </source>
</evidence>
<organism evidence="5 6">
    <name type="scientific">Paenibacillus eucommiae</name>
    <dbReference type="NCBI Taxonomy" id="1355755"/>
    <lineage>
        <taxon>Bacteria</taxon>
        <taxon>Bacillati</taxon>
        <taxon>Bacillota</taxon>
        <taxon>Bacilli</taxon>
        <taxon>Bacillales</taxon>
        <taxon>Paenibacillaceae</taxon>
        <taxon>Paenibacillus</taxon>
    </lineage>
</organism>
<dbReference type="PROSITE" id="PS01124">
    <property type="entry name" value="HTH_ARAC_FAMILY_2"/>
    <property type="match status" value="1"/>
</dbReference>